<accession>A0AAE0X0K5</accession>
<dbReference type="InterPro" id="IPR024311">
    <property type="entry name" value="Lipocalin-like"/>
</dbReference>
<evidence type="ECO:0000313" key="3">
    <source>
        <dbReference type="Proteomes" id="UP001270362"/>
    </source>
</evidence>
<dbReference type="Pfam" id="PF13924">
    <property type="entry name" value="Lipocalin_5"/>
    <property type="match status" value="1"/>
</dbReference>
<keyword evidence="3" id="KW-1185">Reference proteome</keyword>
<sequence length="161" mass="17830">MRPDSIISSLAGTYLILNTTILNNGTPATDNFVWGTSLHGMISYSASGYVSALLTTNDARFLPRNLTFPYQEGQPDSEWALVGKHTLAYAGPFSIDPSRPATIDSGTLVHGPLMVCDVPSYVGISLHRDYTMVRRREGVWLRLVTVNTATTYSEIWFQRLD</sequence>
<evidence type="ECO:0000259" key="1">
    <source>
        <dbReference type="Pfam" id="PF13924"/>
    </source>
</evidence>
<gene>
    <name evidence="2" type="ORF">B0T22DRAFT_484291</name>
</gene>
<dbReference type="EMBL" id="JAULSO010000005">
    <property type="protein sequence ID" value="KAK3682211.1"/>
    <property type="molecule type" value="Genomic_DNA"/>
</dbReference>
<dbReference type="Proteomes" id="UP001270362">
    <property type="component" value="Unassembled WGS sequence"/>
</dbReference>
<reference evidence="2" key="1">
    <citation type="journal article" date="2023" name="Mol. Phylogenet. Evol.">
        <title>Genome-scale phylogeny and comparative genomics of the fungal order Sordariales.</title>
        <authorList>
            <person name="Hensen N."/>
            <person name="Bonometti L."/>
            <person name="Westerberg I."/>
            <person name="Brannstrom I.O."/>
            <person name="Guillou S."/>
            <person name="Cros-Aarteil S."/>
            <person name="Calhoun S."/>
            <person name="Haridas S."/>
            <person name="Kuo A."/>
            <person name="Mondo S."/>
            <person name="Pangilinan J."/>
            <person name="Riley R."/>
            <person name="LaButti K."/>
            <person name="Andreopoulos B."/>
            <person name="Lipzen A."/>
            <person name="Chen C."/>
            <person name="Yan M."/>
            <person name="Daum C."/>
            <person name="Ng V."/>
            <person name="Clum A."/>
            <person name="Steindorff A."/>
            <person name="Ohm R.A."/>
            <person name="Martin F."/>
            <person name="Silar P."/>
            <person name="Natvig D.O."/>
            <person name="Lalanne C."/>
            <person name="Gautier V."/>
            <person name="Ament-Velasquez S.L."/>
            <person name="Kruys A."/>
            <person name="Hutchinson M.I."/>
            <person name="Powell A.J."/>
            <person name="Barry K."/>
            <person name="Miller A.N."/>
            <person name="Grigoriev I.V."/>
            <person name="Debuchy R."/>
            <person name="Gladieux P."/>
            <person name="Hiltunen Thoren M."/>
            <person name="Johannesson H."/>
        </authorList>
    </citation>
    <scope>NUCLEOTIDE SEQUENCE</scope>
    <source>
        <strain evidence="2">CBS 314.62</strain>
    </source>
</reference>
<reference evidence="2" key="2">
    <citation type="submission" date="2023-06" db="EMBL/GenBank/DDBJ databases">
        <authorList>
            <consortium name="Lawrence Berkeley National Laboratory"/>
            <person name="Haridas S."/>
            <person name="Hensen N."/>
            <person name="Bonometti L."/>
            <person name="Westerberg I."/>
            <person name="Brannstrom I.O."/>
            <person name="Guillou S."/>
            <person name="Cros-Aarteil S."/>
            <person name="Calhoun S."/>
            <person name="Kuo A."/>
            <person name="Mondo S."/>
            <person name="Pangilinan J."/>
            <person name="Riley R."/>
            <person name="Labutti K."/>
            <person name="Andreopoulos B."/>
            <person name="Lipzen A."/>
            <person name="Chen C."/>
            <person name="Yanf M."/>
            <person name="Daum C."/>
            <person name="Ng V."/>
            <person name="Clum A."/>
            <person name="Steindorff A."/>
            <person name="Ohm R."/>
            <person name="Martin F."/>
            <person name="Silar P."/>
            <person name="Natvig D."/>
            <person name="Lalanne C."/>
            <person name="Gautier V."/>
            <person name="Ament-Velasquez S.L."/>
            <person name="Kruys A."/>
            <person name="Hutchinson M.I."/>
            <person name="Powell A.J."/>
            <person name="Barry K."/>
            <person name="Miller A.N."/>
            <person name="Grigoriev I.V."/>
            <person name="Debuchy R."/>
            <person name="Gladieux P."/>
            <person name="Thoren M.H."/>
            <person name="Johannesson H."/>
        </authorList>
    </citation>
    <scope>NUCLEOTIDE SEQUENCE</scope>
    <source>
        <strain evidence="2">CBS 314.62</strain>
    </source>
</reference>
<name>A0AAE0X0K5_9PEZI</name>
<comment type="caution">
    <text evidence="2">The sequence shown here is derived from an EMBL/GenBank/DDBJ whole genome shotgun (WGS) entry which is preliminary data.</text>
</comment>
<protein>
    <recommendedName>
        <fullName evidence="1">Lipocalin-like domain-containing protein</fullName>
    </recommendedName>
</protein>
<organism evidence="2 3">
    <name type="scientific">Podospora appendiculata</name>
    <dbReference type="NCBI Taxonomy" id="314037"/>
    <lineage>
        <taxon>Eukaryota</taxon>
        <taxon>Fungi</taxon>
        <taxon>Dikarya</taxon>
        <taxon>Ascomycota</taxon>
        <taxon>Pezizomycotina</taxon>
        <taxon>Sordariomycetes</taxon>
        <taxon>Sordariomycetidae</taxon>
        <taxon>Sordariales</taxon>
        <taxon>Podosporaceae</taxon>
        <taxon>Podospora</taxon>
    </lineage>
</organism>
<evidence type="ECO:0000313" key="2">
    <source>
        <dbReference type="EMBL" id="KAK3682211.1"/>
    </source>
</evidence>
<dbReference type="AlphaFoldDB" id="A0AAE0X0K5"/>
<proteinExistence type="predicted"/>
<feature type="domain" description="Lipocalin-like" evidence="1">
    <location>
        <begin position="31"/>
        <end position="134"/>
    </location>
</feature>